<dbReference type="EMBL" id="JBBPBM010000027">
    <property type="protein sequence ID" value="KAK8538735.1"/>
    <property type="molecule type" value="Genomic_DNA"/>
</dbReference>
<dbReference type="Proteomes" id="UP001472677">
    <property type="component" value="Unassembled WGS sequence"/>
</dbReference>
<evidence type="ECO:0000313" key="3">
    <source>
        <dbReference type="Proteomes" id="UP001472677"/>
    </source>
</evidence>
<proteinExistence type="predicted"/>
<organism evidence="2 3">
    <name type="scientific">Hibiscus sabdariffa</name>
    <name type="common">roselle</name>
    <dbReference type="NCBI Taxonomy" id="183260"/>
    <lineage>
        <taxon>Eukaryota</taxon>
        <taxon>Viridiplantae</taxon>
        <taxon>Streptophyta</taxon>
        <taxon>Embryophyta</taxon>
        <taxon>Tracheophyta</taxon>
        <taxon>Spermatophyta</taxon>
        <taxon>Magnoliopsida</taxon>
        <taxon>eudicotyledons</taxon>
        <taxon>Gunneridae</taxon>
        <taxon>Pentapetalae</taxon>
        <taxon>rosids</taxon>
        <taxon>malvids</taxon>
        <taxon>Malvales</taxon>
        <taxon>Malvaceae</taxon>
        <taxon>Malvoideae</taxon>
        <taxon>Hibiscus</taxon>
    </lineage>
</organism>
<accession>A0ABR2DIT1</accession>
<protein>
    <submittedName>
        <fullName evidence="2">Uncharacterized protein</fullName>
    </submittedName>
</protein>
<feature type="region of interest" description="Disordered" evidence="1">
    <location>
        <begin position="1"/>
        <end position="23"/>
    </location>
</feature>
<name>A0ABR2DIT1_9ROSI</name>
<reference evidence="2 3" key="1">
    <citation type="journal article" date="2024" name="G3 (Bethesda)">
        <title>Genome assembly of Hibiscus sabdariffa L. provides insights into metabolisms of medicinal natural products.</title>
        <authorList>
            <person name="Kim T."/>
        </authorList>
    </citation>
    <scope>NUCLEOTIDE SEQUENCE [LARGE SCALE GENOMIC DNA]</scope>
    <source>
        <strain evidence="2">TK-2024</strain>
        <tissue evidence="2">Old leaves</tissue>
    </source>
</reference>
<evidence type="ECO:0000313" key="2">
    <source>
        <dbReference type="EMBL" id="KAK8538735.1"/>
    </source>
</evidence>
<comment type="caution">
    <text evidence="2">The sequence shown here is derived from an EMBL/GenBank/DDBJ whole genome shotgun (WGS) entry which is preliminary data.</text>
</comment>
<gene>
    <name evidence="2" type="ORF">V6N12_034443</name>
</gene>
<keyword evidence="3" id="KW-1185">Reference proteome</keyword>
<sequence>MDLPGDRSSSHRPTHAQADSVPNLLRPLRCWAPEIHGPAPMPDSIDEGVKTGSFGVQAQLLWLRDNPA</sequence>
<evidence type="ECO:0000256" key="1">
    <source>
        <dbReference type="SAM" id="MobiDB-lite"/>
    </source>
</evidence>